<dbReference type="InterPro" id="IPR056823">
    <property type="entry name" value="TEN-like_YD-shell"/>
</dbReference>
<feature type="compositionally biased region" description="Polar residues" evidence="2">
    <location>
        <begin position="1189"/>
        <end position="1214"/>
    </location>
</feature>
<dbReference type="InterPro" id="IPR031325">
    <property type="entry name" value="RHS_repeat"/>
</dbReference>
<accession>A0AAN2TV31</accession>
<dbReference type="Gene3D" id="2.60.120.970">
    <property type="match status" value="1"/>
</dbReference>
<evidence type="ECO:0000259" key="4">
    <source>
        <dbReference type="Pfam" id="PF20148"/>
    </source>
</evidence>
<reference evidence="6 7" key="1">
    <citation type="journal article" date="2014" name="Genome Announc.">
        <title>Genome Sequence of Bacillus simplex Strain P558, Isolated from a Human Fecal Sample.</title>
        <authorList>
            <person name="Croce O."/>
            <person name="Hugon P."/>
            <person name="Lagier J.C."/>
            <person name="Bibi F."/>
            <person name="Robert C."/>
            <person name="Azhar E.I."/>
            <person name="Raoult D."/>
            <person name="Fournier P.E."/>
        </authorList>
    </citation>
    <scope>NUCLEOTIDE SEQUENCE [LARGE SCALE GENOMIC DNA]</scope>
    <source>
        <strain evidence="6 7">P558</strain>
    </source>
</reference>
<feature type="region of interest" description="Disordered" evidence="2">
    <location>
        <begin position="817"/>
        <end position="840"/>
    </location>
</feature>
<sequence>MFKFRKYIASILILALLCSLLPSYTGASSDNTSQTIQNEKETINTDNLDEVVKERTESSKTFTDGEGNFVKEIYPEEIHNKVDGKYKTISEELVESDNKGYIETETTNLEFMFPEKLGQDKPLIYQSGEHKLSFELTHASDGEKQTEPTYTSGSVKEDNSITHKSLYPNIDLRHVALNNEVKEDWIMNEYNGINEFHYTIQTDLYGQVEKDGSIGFYENESKEKSVFTLPKPVMVDSNYNDTLGDGVRSTDIHYDLNKKSDDSYELVLNASKEWLSSSKRVFPIYIDPSVSIDALGDTFVMSAYPNNNYNKEWDPSQGEYVLKTGYYDSTTGTNYPFIKFSVIGDLKGAAIDSAELAAYVTHSYYVDTKTDIWVDEVKAQWYVDELTWNNKPSSTKITSTSVARDQWAYFDVKNTIQAWVDGTRENYGFKFHTNGNGKTHWKKITAAESAKKAKLVISYHYEKMKNPTVSSYSYGEGKADGYIDVKWGSVHGAKSYDLQMYDGKSYQTIYSGTSTSWSSKGKKIFPKAPYSTSTTYKTDSTGVELPVDPSAFYSAKSGTTTTKKDYGFRVIAKFANGNSPASTAIYKSIPVVQVGIPDIPTVKPYAYPETDTVNKGRGWLDISWKPVTNATGYKVLIWNGTKYKEFSVGKVTSVSTKGKKIWPTDADLKNEIKELYPVELDKSTSIGKGTELPIDPSITYGNGSNRYSIRVKAISAAGDSASSDVNYGYIPLYAPKNAKLTSNLVDMVNNKSSLTVKWDATPSAKYYEVQISDDKTSKIYQVKGNTSFTSEPIYGVSSNYSATVKAYFVDDDNASETEQGKVTGNRGLSPASNKATASVDPREDLNGLEDYFTYEDHSFGNATASVNVTTGNMVMEFTDQSLFTQGLLGFDFTRYYNSRSTRTSALGQGWTFAGNENLVEADATSTEPAKVIYYDEDGTKHEFSYDSSNKKYISPKGKYLTLTKETVNGAQGFILKEKDGLSKIFEGNSSKNREYRLYAYKDNNQNTIRFFYTLDKLSEISEVNQQGDKIRTSIQLTYNTDGLINKVGYGSNWKEIGYQNKQLASIVTKDSRTTESITERLSYNSLGQLASYVDGKGNETKYLYDENELKVFDKQEKDASISVSTTYRYDQAKNEFTVTDTDDNETVYKRDMKKGTFAVSEIMNSDETTSSFQYDDQYNVLQSVDEEGLNSTNSYDSNGNLKTTSDPNGTTSYEYDSKNRVTKTTDPKGTLTINTYEGENLSSTQIGEETTKYEYDSFGRKTKVIYPNKTYLETNYDDLKQKITIKDPKGQYTSTSYDQFGNIKSKTDAGERTVSYEYHPLQPNVISGVTDGKGKTTNYKYDKNGNITNLSDALGRNKTYEYNDNDQLNKATFPGMIFTYDYNSNGNIANELQPSGNKLHYSYDEMNQVESVTASTPSKGELLQSIHTYTDGGQVESLTYKDLESDQTLLQKDFTYYDTDLLKSYKQGKYNIGYTYDENERPLNSTISYAQNNTPWMVEQSLKYTDDGKKDRRTVGVGEQNWMMVDYDYDLVNNQNKVTVNDNLFQRTNTFNQSNLLESIDYTQGNDTSIRYDYKYDGSGNIKEERSEQGVVSFTFDENSQLTQEELPDGTINKYSYDEVGNRKESTHGDKTDTFTYNAGNQIETKNGKGYQYDDDGNLLQDEKFKYEYNALGYQTRVTDLQGNEVARYDYDEAGLRTKKIIGKKTHEYYYDGNQLTLEVLWNGESIEQYRNYQWEGYTPIGMIIREKDESGNWKEQVYHYWTNHRGDVVSIRDNKGKEVGSYTYDTYGNVLTEDGGLAQVNPIRYAGYYYDVETKNYYLQARYYNPENGSFLALDPQPGDEDDPISQNGYTYADNNPVNYIDPDGNDAMWITASNGASGFGHTSLVLYGKGNQGKGWYYFYFGNDGNIALSKPKVVVKFMKKSKPSLKYISDHDGYKYKFDKSVYIKGSFQKSLDYAYYVKSHKTYYSVGLRNCLMLSGKVLNKSISWKNKWKVDNAVALKTPNMAHKAMARYF</sequence>
<evidence type="ECO:0000256" key="1">
    <source>
        <dbReference type="ARBA" id="ARBA00022737"/>
    </source>
</evidence>
<evidence type="ECO:0000259" key="5">
    <source>
        <dbReference type="Pfam" id="PF25023"/>
    </source>
</evidence>
<feature type="domain" description="DUF6531" evidence="4">
    <location>
        <begin position="865"/>
        <end position="943"/>
    </location>
</feature>
<feature type="signal peptide" evidence="3">
    <location>
        <begin position="1"/>
        <end position="27"/>
    </location>
</feature>
<dbReference type="InterPro" id="IPR045351">
    <property type="entry name" value="DUF6531"/>
</dbReference>
<feature type="domain" description="Teneurin-like YD-shell" evidence="5">
    <location>
        <begin position="1293"/>
        <end position="1859"/>
    </location>
</feature>
<keyword evidence="3" id="KW-0732">Signal</keyword>
<dbReference type="RefSeq" id="WP_072273576.1">
    <property type="nucleotide sequence ID" value="NZ_CCXW01000001.1"/>
</dbReference>
<dbReference type="Pfam" id="PF25023">
    <property type="entry name" value="TEN_YD-shell"/>
    <property type="match status" value="1"/>
</dbReference>
<dbReference type="PANTHER" id="PTHR32305">
    <property type="match status" value="1"/>
</dbReference>
<dbReference type="PANTHER" id="PTHR32305:SF15">
    <property type="entry name" value="PROTEIN RHSA-RELATED"/>
    <property type="match status" value="1"/>
</dbReference>
<evidence type="ECO:0000256" key="2">
    <source>
        <dbReference type="SAM" id="MobiDB-lite"/>
    </source>
</evidence>
<dbReference type="InterPro" id="IPR022385">
    <property type="entry name" value="Rhs_assc_core"/>
</dbReference>
<feature type="compositionally biased region" description="Basic and acidic residues" evidence="2">
    <location>
        <begin position="137"/>
        <end position="146"/>
    </location>
</feature>
<gene>
    <name evidence="6" type="primary">wapA_2</name>
    <name evidence="6" type="ORF">BN1180_04881</name>
</gene>
<organism evidence="6 7">
    <name type="scientific">Peribacillus simplex</name>
    <dbReference type="NCBI Taxonomy" id="1478"/>
    <lineage>
        <taxon>Bacteria</taxon>
        <taxon>Bacillati</taxon>
        <taxon>Bacillota</taxon>
        <taxon>Bacilli</taxon>
        <taxon>Bacillales</taxon>
        <taxon>Bacillaceae</taxon>
        <taxon>Peribacillus</taxon>
    </lineage>
</organism>
<protein>
    <submittedName>
        <fullName evidence="6">Cell wall-associated protein</fullName>
    </submittedName>
</protein>
<keyword evidence="7" id="KW-1185">Reference proteome</keyword>
<dbReference type="NCBIfam" id="TIGR01643">
    <property type="entry name" value="YD_repeat_2x"/>
    <property type="match status" value="3"/>
</dbReference>
<dbReference type="Gene3D" id="2.180.10.10">
    <property type="entry name" value="RHS repeat-associated core"/>
    <property type="match status" value="2"/>
</dbReference>
<dbReference type="NCBIfam" id="NF033679">
    <property type="entry name" value="DNRLRE_dom"/>
    <property type="match status" value="1"/>
</dbReference>
<dbReference type="Pfam" id="PF05593">
    <property type="entry name" value="RHS_repeat"/>
    <property type="match status" value="1"/>
</dbReference>
<feature type="region of interest" description="Disordered" evidence="2">
    <location>
        <begin position="1188"/>
        <end position="1215"/>
    </location>
</feature>
<dbReference type="Pfam" id="PF20148">
    <property type="entry name" value="DUF6531"/>
    <property type="match status" value="1"/>
</dbReference>
<keyword evidence="1" id="KW-0677">Repeat</keyword>
<dbReference type="Proteomes" id="UP000182110">
    <property type="component" value="Unassembled WGS sequence"/>
</dbReference>
<feature type="region of interest" description="Disordered" evidence="2">
    <location>
        <begin position="137"/>
        <end position="158"/>
    </location>
</feature>
<evidence type="ECO:0000256" key="3">
    <source>
        <dbReference type="SAM" id="SignalP"/>
    </source>
</evidence>
<feature type="compositionally biased region" description="Polar residues" evidence="2">
    <location>
        <begin position="28"/>
        <end position="37"/>
    </location>
</feature>
<name>A0AAN2TV31_9BACI</name>
<dbReference type="NCBIfam" id="TIGR03696">
    <property type="entry name" value="Rhs_assc_core"/>
    <property type="match status" value="1"/>
</dbReference>
<comment type="caution">
    <text evidence="6">The sequence shown here is derived from an EMBL/GenBank/DDBJ whole genome shotgun (WGS) entry which is preliminary data.</text>
</comment>
<feature type="chain" id="PRO_5042930417" evidence="3">
    <location>
        <begin position="28"/>
        <end position="2015"/>
    </location>
</feature>
<dbReference type="InterPro" id="IPR050708">
    <property type="entry name" value="T6SS_VgrG/RHS"/>
</dbReference>
<dbReference type="EMBL" id="CCXW01000001">
    <property type="protein sequence ID" value="CEG34676.1"/>
    <property type="molecule type" value="Genomic_DNA"/>
</dbReference>
<dbReference type="InterPro" id="IPR006530">
    <property type="entry name" value="YD"/>
</dbReference>
<evidence type="ECO:0000313" key="7">
    <source>
        <dbReference type="Proteomes" id="UP000182110"/>
    </source>
</evidence>
<proteinExistence type="predicted"/>
<feature type="region of interest" description="Disordered" evidence="2">
    <location>
        <begin position="28"/>
        <end position="47"/>
    </location>
</feature>
<evidence type="ECO:0000313" key="6">
    <source>
        <dbReference type="EMBL" id="CEG34676.1"/>
    </source>
</evidence>